<dbReference type="STRING" id="4558.A0A194YH30"/>
<dbReference type="FunFam" id="3.80.10.10:FF:001347">
    <property type="entry name" value="LRR receptor-like serine/threonine-protein kinase GSO2"/>
    <property type="match status" value="1"/>
</dbReference>
<feature type="domain" description="Leucine-rich repeat-containing N-terminal plant-type" evidence="14">
    <location>
        <begin position="31"/>
        <end position="68"/>
    </location>
</feature>
<dbReference type="Gramene" id="KXG19253">
    <property type="protein sequence ID" value="KXG19253"/>
    <property type="gene ID" value="SORBI_3010G030000"/>
</dbReference>
<evidence type="ECO:0000256" key="12">
    <source>
        <dbReference type="SAM" id="Phobius"/>
    </source>
</evidence>
<keyword evidence="9 12" id="KW-0472">Membrane</keyword>
<dbReference type="InterPro" id="IPR003591">
    <property type="entry name" value="Leu-rich_rpt_typical-subtyp"/>
</dbReference>
<dbReference type="AlphaFoldDB" id="A0A194YH30"/>
<dbReference type="FunCoup" id="A0A194YH30">
    <property type="interactions" value="4"/>
</dbReference>
<dbReference type="SUPFAM" id="SSF52047">
    <property type="entry name" value="RNI-like"/>
    <property type="match status" value="1"/>
</dbReference>
<evidence type="ECO:0000256" key="6">
    <source>
        <dbReference type="ARBA" id="ARBA00022729"/>
    </source>
</evidence>
<keyword evidence="7" id="KW-0677">Repeat</keyword>
<dbReference type="Pfam" id="PF08263">
    <property type="entry name" value="LRRNT_2"/>
    <property type="match status" value="1"/>
</dbReference>
<evidence type="ECO:0000259" key="15">
    <source>
        <dbReference type="Pfam" id="PF23598"/>
    </source>
</evidence>
<keyword evidence="3" id="KW-1003">Cell membrane</keyword>
<evidence type="ECO:0000256" key="8">
    <source>
        <dbReference type="ARBA" id="ARBA00022989"/>
    </source>
</evidence>
<sequence>MSGRTNGLLTALVLCYFTISNIVGQASSCIPEERDALLAFKAGVADPGDKLRSWQHQDCCNWNGVACSNKTLHVIRLDVSQYGLKGEGEINSSLAALTRLAYLDLSDNNFGGLAIPEFVGSFKKLRYLDLSRAYFGGKVPPQLGNLSTLEHIDLNSFGSSPTIRLDSFLWVSRLTLLTYLDLGWVYLATSSDWLQALSKLPSLKVLHLNDAFLPATDLNSVSHVNFTDLTVLNLTNNELNSCLPNWIWGLNSLSYLDLSGCQLSGLIPYKIENLTSLELLQLRNNHLNGEIPQATRRLCSLKYIDLSMNSLYGHTAAMKNLFFCMKQLHFLNVGNNNVNGSLSGWLEDLTSVSYLDISNNLFYGKVPESIGKLPNLTYLDLSFNAFDGIISEIHFGSVSSLEFLSLASNNLKIAIEPKWMPPFQLRVLGLRACQVGPYFPYWLRSQTKIEMVDLGSTDIAGTLPDWLWNFSSSITSLDLSKNSITGRLPTSLEQMKALKVFNMRSNNLVGGIPRLPDSVQMLDLSGNRLSGRIPTYLCRMALMESILLSSNSFSGVLPDCWHKASQLQTIDFSRNKFHGEIPSTMVSITSLAVLYLSDNGLTGNLPTSLKSCNRLIILDLAHNNLSGEIPTWMGDSQQSLLVLLLRSNQFSGEIPEQLFQLHDLRLLDLADNNLSGPVPLSLGSLTAMSVYQEGFKEYAFKFPQFKFTTVYDGPLPQVAVHIATGSSDFDGGLLLLFNTNFIDLSGNQLTGEIPKEIGALSCLVYLNLSGNHISGIIPDEIGNLRSLEALDLSQNGLSGPIPWSLANLGYLEVLNLSYNYLSGRIPAERQFVTFSDSSFLGNANLCGPPLSRICLQHNIKHENNRKHWYNIDGGAYLCAMLGFAYGLSVVPAILLFSATARKAYFQFTDSKLEELRTVVEIKLNRFKAGRCRSMEARRVSNQDSITCYVLEFGSPAPGD</sequence>
<dbReference type="OMA" id="GAYLCAM"/>
<dbReference type="Pfam" id="PF13855">
    <property type="entry name" value="LRR_8"/>
    <property type="match status" value="1"/>
</dbReference>
<proteinExistence type="inferred from homology"/>
<name>A0A194YH30_SORBI</name>
<evidence type="ECO:0000256" key="4">
    <source>
        <dbReference type="ARBA" id="ARBA00022614"/>
    </source>
</evidence>
<organism evidence="16 17">
    <name type="scientific">Sorghum bicolor</name>
    <name type="common">Sorghum</name>
    <name type="synonym">Sorghum vulgare</name>
    <dbReference type="NCBI Taxonomy" id="4558"/>
    <lineage>
        <taxon>Eukaryota</taxon>
        <taxon>Viridiplantae</taxon>
        <taxon>Streptophyta</taxon>
        <taxon>Embryophyta</taxon>
        <taxon>Tracheophyta</taxon>
        <taxon>Spermatophyta</taxon>
        <taxon>Magnoliopsida</taxon>
        <taxon>Liliopsida</taxon>
        <taxon>Poales</taxon>
        <taxon>Poaceae</taxon>
        <taxon>PACMAD clade</taxon>
        <taxon>Panicoideae</taxon>
        <taxon>Andropogonodae</taxon>
        <taxon>Andropogoneae</taxon>
        <taxon>Sorghinae</taxon>
        <taxon>Sorghum</taxon>
    </lineage>
</organism>
<keyword evidence="4" id="KW-0433">Leucine-rich repeat</keyword>
<keyword evidence="11" id="KW-0325">Glycoprotein</keyword>
<dbReference type="PANTHER" id="PTHR48063:SF21">
    <property type="entry name" value="LEUCINE-RICH REPEAT-CONTAINING N-TERMINAL PLANT-TYPE DOMAIN-CONTAINING PROTEIN"/>
    <property type="match status" value="1"/>
</dbReference>
<evidence type="ECO:0000256" key="1">
    <source>
        <dbReference type="ARBA" id="ARBA00004251"/>
    </source>
</evidence>
<keyword evidence="10" id="KW-0675">Receptor</keyword>
<evidence type="ECO:0000256" key="5">
    <source>
        <dbReference type="ARBA" id="ARBA00022692"/>
    </source>
</evidence>
<dbReference type="eggNOG" id="KOG0619">
    <property type="taxonomic scope" value="Eukaryota"/>
</dbReference>
<dbReference type="FunFam" id="3.80.10.10:FF:000213">
    <property type="entry name" value="Tyrosine-sulfated glycopeptide receptor 1"/>
    <property type="match status" value="1"/>
</dbReference>
<keyword evidence="17" id="KW-1185">Reference proteome</keyword>
<accession>A0A194YH30</accession>
<evidence type="ECO:0000313" key="16">
    <source>
        <dbReference type="EMBL" id="KXG19253.1"/>
    </source>
</evidence>
<dbReference type="Pfam" id="PF23598">
    <property type="entry name" value="LRR_14"/>
    <property type="match status" value="1"/>
</dbReference>
<feature type="transmembrane region" description="Helical" evidence="12">
    <location>
        <begin position="874"/>
        <end position="896"/>
    </location>
</feature>
<protein>
    <submittedName>
        <fullName evidence="16">Uncharacterized protein</fullName>
    </submittedName>
</protein>
<dbReference type="InterPro" id="IPR001611">
    <property type="entry name" value="Leu-rich_rpt"/>
</dbReference>
<feature type="domain" description="Disease resistance R13L4/SHOC-2-like LRR" evidence="15">
    <location>
        <begin position="225"/>
        <end position="443"/>
    </location>
</feature>
<comment type="similarity">
    <text evidence="2">Belongs to the RLP family.</text>
</comment>
<dbReference type="FunFam" id="3.80.10.10:FF:000129">
    <property type="entry name" value="Leucine-rich repeat receptor-like kinase"/>
    <property type="match status" value="1"/>
</dbReference>
<keyword evidence="5 12" id="KW-0812">Transmembrane</keyword>
<dbReference type="OrthoDB" id="1060944at2759"/>
<dbReference type="FunFam" id="3.80.10.10:FF:000095">
    <property type="entry name" value="LRR receptor-like serine/threonine-protein kinase GSO1"/>
    <property type="match status" value="1"/>
</dbReference>
<dbReference type="Proteomes" id="UP000000768">
    <property type="component" value="Chromosome 10"/>
</dbReference>
<dbReference type="Gene3D" id="3.80.10.10">
    <property type="entry name" value="Ribonuclease Inhibitor"/>
    <property type="match status" value="5"/>
</dbReference>
<dbReference type="InterPro" id="IPR013210">
    <property type="entry name" value="LRR_N_plant-typ"/>
</dbReference>
<feature type="chain" id="PRO_5008268808" evidence="13">
    <location>
        <begin position="29"/>
        <end position="959"/>
    </location>
</feature>
<keyword evidence="6 13" id="KW-0732">Signal</keyword>
<dbReference type="InParanoid" id="A0A194YH30"/>
<reference evidence="17" key="2">
    <citation type="journal article" date="2018" name="Plant J.">
        <title>The Sorghum bicolor reference genome: improved assembly, gene annotations, a transcriptome atlas, and signatures of genome organization.</title>
        <authorList>
            <person name="McCormick R.F."/>
            <person name="Truong S.K."/>
            <person name="Sreedasyam A."/>
            <person name="Jenkins J."/>
            <person name="Shu S."/>
            <person name="Sims D."/>
            <person name="Kennedy M."/>
            <person name="Amirebrahimi M."/>
            <person name="Weers B.D."/>
            <person name="McKinley B."/>
            <person name="Mattison A."/>
            <person name="Morishige D.T."/>
            <person name="Grimwood J."/>
            <person name="Schmutz J."/>
            <person name="Mullet J.E."/>
        </authorList>
    </citation>
    <scope>NUCLEOTIDE SEQUENCE [LARGE SCALE GENOMIC DNA]</scope>
    <source>
        <strain evidence="17">cv. BTx623</strain>
    </source>
</reference>
<evidence type="ECO:0000256" key="13">
    <source>
        <dbReference type="SAM" id="SignalP"/>
    </source>
</evidence>
<evidence type="ECO:0000313" key="17">
    <source>
        <dbReference type="Proteomes" id="UP000000768"/>
    </source>
</evidence>
<dbReference type="SMART" id="SM00369">
    <property type="entry name" value="LRR_TYP"/>
    <property type="match status" value="6"/>
</dbReference>
<dbReference type="PANTHER" id="PTHR48063">
    <property type="entry name" value="LRR RECEPTOR-LIKE KINASE"/>
    <property type="match status" value="1"/>
</dbReference>
<evidence type="ECO:0000256" key="3">
    <source>
        <dbReference type="ARBA" id="ARBA00022475"/>
    </source>
</evidence>
<evidence type="ECO:0000256" key="11">
    <source>
        <dbReference type="ARBA" id="ARBA00023180"/>
    </source>
</evidence>
<dbReference type="InterPro" id="IPR032675">
    <property type="entry name" value="LRR_dom_sf"/>
</dbReference>
<keyword evidence="8 12" id="KW-1133">Transmembrane helix</keyword>
<dbReference type="FunFam" id="3.80.10.10:FF:000649">
    <property type="entry name" value="Leucine Rich Repeat family protein"/>
    <property type="match status" value="1"/>
</dbReference>
<dbReference type="InterPro" id="IPR055414">
    <property type="entry name" value="LRR_R13L4/SHOC2-like"/>
</dbReference>
<dbReference type="InterPro" id="IPR046956">
    <property type="entry name" value="RLP23-like"/>
</dbReference>
<dbReference type="SUPFAM" id="SSF52058">
    <property type="entry name" value="L domain-like"/>
    <property type="match status" value="1"/>
</dbReference>
<dbReference type="EMBL" id="CM000769">
    <property type="protein sequence ID" value="KXG19253.1"/>
    <property type="molecule type" value="Genomic_DNA"/>
</dbReference>
<evidence type="ECO:0000259" key="14">
    <source>
        <dbReference type="Pfam" id="PF08263"/>
    </source>
</evidence>
<feature type="signal peptide" evidence="13">
    <location>
        <begin position="1"/>
        <end position="28"/>
    </location>
</feature>
<gene>
    <name evidence="16" type="ORF">SORBI_3010G030000</name>
</gene>
<evidence type="ECO:0000256" key="2">
    <source>
        <dbReference type="ARBA" id="ARBA00009592"/>
    </source>
</evidence>
<comment type="subcellular location">
    <subcellularLocation>
        <location evidence="1">Cell membrane</location>
        <topology evidence="1">Single-pass type I membrane protein</topology>
    </subcellularLocation>
</comment>
<dbReference type="GO" id="GO:0005886">
    <property type="term" value="C:plasma membrane"/>
    <property type="evidence" value="ECO:0007669"/>
    <property type="project" value="UniProtKB-SubCell"/>
</dbReference>
<evidence type="ECO:0000256" key="7">
    <source>
        <dbReference type="ARBA" id="ARBA00022737"/>
    </source>
</evidence>
<dbReference type="Pfam" id="PF00560">
    <property type="entry name" value="LRR_1"/>
    <property type="match status" value="7"/>
</dbReference>
<reference evidence="16 17" key="1">
    <citation type="journal article" date="2009" name="Nature">
        <title>The Sorghum bicolor genome and the diversification of grasses.</title>
        <authorList>
            <person name="Paterson A.H."/>
            <person name="Bowers J.E."/>
            <person name="Bruggmann R."/>
            <person name="Dubchak I."/>
            <person name="Grimwood J."/>
            <person name="Gundlach H."/>
            <person name="Haberer G."/>
            <person name="Hellsten U."/>
            <person name="Mitros T."/>
            <person name="Poliakov A."/>
            <person name="Schmutz J."/>
            <person name="Spannagl M."/>
            <person name="Tang H."/>
            <person name="Wang X."/>
            <person name="Wicker T."/>
            <person name="Bharti A.K."/>
            <person name="Chapman J."/>
            <person name="Feltus F.A."/>
            <person name="Gowik U."/>
            <person name="Grigoriev I.V."/>
            <person name="Lyons E."/>
            <person name="Maher C.A."/>
            <person name="Martis M."/>
            <person name="Narechania A."/>
            <person name="Otillar R.P."/>
            <person name="Penning B.W."/>
            <person name="Salamov A.A."/>
            <person name="Wang Y."/>
            <person name="Zhang L."/>
            <person name="Carpita N.C."/>
            <person name="Freeling M."/>
            <person name="Gingle A.R."/>
            <person name="Hash C.T."/>
            <person name="Keller B."/>
            <person name="Klein P."/>
            <person name="Kresovich S."/>
            <person name="McCann M.C."/>
            <person name="Ming R."/>
            <person name="Peterson D.G."/>
            <person name="Mehboob-ur-Rahman"/>
            <person name="Ware D."/>
            <person name="Westhoff P."/>
            <person name="Mayer K.F."/>
            <person name="Messing J."/>
            <person name="Rokhsar D.S."/>
        </authorList>
    </citation>
    <scope>NUCLEOTIDE SEQUENCE [LARGE SCALE GENOMIC DNA]</scope>
    <source>
        <strain evidence="17">cv. BTx623</strain>
    </source>
</reference>
<evidence type="ECO:0000256" key="10">
    <source>
        <dbReference type="ARBA" id="ARBA00023170"/>
    </source>
</evidence>
<evidence type="ECO:0000256" key="9">
    <source>
        <dbReference type="ARBA" id="ARBA00023136"/>
    </source>
</evidence>